<dbReference type="PANTHER" id="PTHR43133:SF50">
    <property type="entry name" value="ECF RNA POLYMERASE SIGMA FACTOR SIGM"/>
    <property type="match status" value="1"/>
</dbReference>
<dbReference type="Proteomes" id="UP001500575">
    <property type="component" value="Unassembled WGS sequence"/>
</dbReference>
<evidence type="ECO:0000313" key="7">
    <source>
        <dbReference type="EMBL" id="GAA2117117.1"/>
    </source>
</evidence>
<evidence type="ECO:0000256" key="2">
    <source>
        <dbReference type="ARBA" id="ARBA00023015"/>
    </source>
</evidence>
<gene>
    <name evidence="7" type="ORF">GCM10009843_07800</name>
</gene>
<evidence type="ECO:0000313" key="8">
    <source>
        <dbReference type="Proteomes" id="UP001500575"/>
    </source>
</evidence>
<dbReference type="InterPro" id="IPR036388">
    <property type="entry name" value="WH-like_DNA-bd_sf"/>
</dbReference>
<dbReference type="InterPro" id="IPR013249">
    <property type="entry name" value="RNA_pol_sigma70_r4_t2"/>
</dbReference>
<dbReference type="InterPro" id="IPR013324">
    <property type="entry name" value="RNA_pol_sigma_r3/r4-like"/>
</dbReference>
<keyword evidence="3" id="KW-0731">Sigma factor</keyword>
<dbReference type="SUPFAM" id="SSF88946">
    <property type="entry name" value="Sigma2 domain of RNA polymerase sigma factors"/>
    <property type="match status" value="1"/>
</dbReference>
<dbReference type="Gene3D" id="1.10.1740.10">
    <property type="match status" value="1"/>
</dbReference>
<comment type="similarity">
    <text evidence="1">Belongs to the sigma-70 factor family. ECF subfamily.</text>
</comment>
<evidence type="ECO:0000256" key="3">
    <source>
        <dbReference type="ARBA" id="ARBA00023082"/>
    </source>
</evidence>
<dbReference type="EMBL" id="BAAAQQ010000002">
    <property type="protein sequence ID" value="GAA2117117.1"/>
    <property type="molecule type" value="Genomic_DNA"/>
</dbReference>
<evidence type="ECO:0000256" key="1">
    <source>
        <dbReference type="ARBA" id="ARBA00010641"/>
    </source>
</evidence>
<evidence type="ECO:0000259" key="6">
    <source>
        <dbReference type="Pfam" id="PF08281"/>
    </source>
</evidence>
<keyword evidence="8" id="KW-1185">Reference proteome</keyword>
<dbReference type="PANTHER" id="PTHR43133">
    <property type="entry name" value="RNA POLYMERASE ECF-TYPE SIGMA FACTO"/>
    <property type="match status" value="1"/>
</dbReference>
<dbReference type="RefSeq" id="WP_344302313.1">
    <property type="nucleotide sequence ID" value="NZ_BAAAQQ010000002.1"/>
</dbReference>
<proteinExistence type="inferred from homology"/>
<keyword evidence="2" id="KW-0805">Transcription regulation</keyword>
<dbReference type="InterPro" id="IPR014284">
    <property type="entry name" value="RNA_pol_sigma-70_dom"/>
</dbReference>
<name>A0ABN2XUR5_9ACTN</name>
<evidence type="ECO:0000256" key="4">
    <source>
        <dbReference type="ARBA" id="ARBA00023125"/>
    </source>
</evidence>
<protein>
    <submittedName>
        <fullName evidence="7">SigE family RNA polymerase sigma factor</fullName>
    </submittedName>
</protein>
<dbReference type="Pfam" id="PF08281">
    <property type="entry name" value="Sigma70_r4_2"/>
    <property type="match status" value="1"/>
</dbReference>
<evidence type="ECO:0000256" key="5">
    <source>
        <dbReference type="ARBA" id="ARBA00023163"/>
    </source>
</evidence>
<feature type="domain" description="RNA polymerase sigma factor 70 region 4 type 2" evidence="6">
    <location>
        <begin position="101"/>
        <end position="150"/>
    </location>
</feature>
<keyword evidence="4" id="KW-0238">DNA-binding</keyword>
<comment type="caution">
    <text evidence="7">The sequence shown here is derived from an EMBL/GenBank/DDBJ whole genome shotgun (WGS) entry which is preliminary data.</text>
</comment>
<dbReference type="InterPro" id="IPR039425">
    <property type="entry name" value="RNA_pol_sigma-70-like"/>
</dbReference>
<keyword evidence="5" id="KW-0804">Transcription</keyword>
<sequence length="165" mass="18700">MKAELEEGFESFAAATADRWYRVAYAITRDHELAGEAVSSALAAAYARWRTVHRDPETYVRRSLVNDLLGWARRRGAPSQPHDAVRIRRTAARDLADTDTVWAAMLEMPVGQRALIVLRYYERLTEDEVAHTLAIRPELVQAQLTAALVDLRRLMALARERARAS</sequence>
<dbReference type="NCBIfam" id="TIGR02937">
    <property type="entry name" value="sigma70-ECF"/>
    <property type="match status" value="1"/>
</dbReference>
<dbReference type="SUPFAM" id="SSF88659">
    <property type="entry name" value="Sigma3 and sigma4 domains of RNA polymerase sigma factors"/>
    <property type="match status" value="1"/>
</dbReference>
<dbReference type="InterPro" id="IPR013325">
    <property type="entry name" value="RNA_pol_sigma_r2"/>
</dbReference>
<dbReference type="Gene3D" id="1.10.10.10">
    <property type="entry name" value="Winged helix-like DNA-binding domain superfamily/Winged helix DNA-binding domain"/>
    <property type="match status" value="1"/>
</dbReference>
<reference evidence="7 8" key="1">
    <citation type="journal article" date="2019" name="Int. J. Syst. Evol. Microbiol.">
        <title>The Global Catalogue of Microorganisms (GCM) 10K type strain sequencing project: providing services to taxonomists for standard genome sequencing and annotation.</title>
        <authorList>
            <consortium name="The Broad Institute Genomics Platform"/>
            <consortium name="The Broad Institute Genome Sequencing Center for Infectious Disease"/>
            <person name="Wu L."/>
            <person name="Ma J."/>
        </authorList>
    </citation>
    <scope>NUCLEOTIDE SEQUENCE [LARGE SCALE GENOMIC DNA]</scope>
    <source>
        <strain evidence="7 8">JCM 16021</strain>
    </source>
</reference>
<organism evidence="7 8">
    <name type="scientific">Nocardioides bigeumensis</name>
    <dbReference type="NCBI Taxonomy" id="433657"/>
    <lineage>
        <taxon>Bacteria</taxon>
        <taxon>Bacillati</taxon>
        <taxon>Actinomycetota</taxon>
        <taxon>Actinomycetes</taxon>
        <taxon>Propionibacteriales</taxon>
        <taxon>Nocardioidaceae</taxon>
        <taxon>Nocardioides</taxon>
    </lineage>
</organism>
<accession>A0ABN2XUR5</accession>